<dbReference type="EMBL" id="ADLN01000096">
    <property type="protein sequence ID" value="EHI58512.1"/>
    <property type="molecule type" value="Genomic_DNA"/>
</dbReference>
<reference evidence="3 4" key="1">
    <citation type="submission" date="2011-08" db="EMBL/GenBank/DDBJ databases">
        <title>The Genome Sequence of Clostridium hathewayi WAL-18680.</title>
        <authorList>
            <consortium name="The Broad Institute Genome Sequencing Platform"/>
            <person name="Earl A."/>
            <person name="Ward D."/>
            <person name="Feldgarden M."/>
            <person name="Gevers D."/>
            <person name="Finegold S.M."/>
            <person name="Summanen P.H."/>
            <person name="Molitoris D.R."/>
            <person name="Song M."/>
            <person name="Daigneault M."/>
            <person name="Allen-Vercoe E."/>
            <person name="Young S.K."/>
            <person name="Zeng Q."/>
            <person name="Gargeya S."/>
            <person name="Fitzgerald M."/>
            <person name="Haas B."/>
            <person name="Abouelleil A."/>
            <person name="Alvarado L."/>
            <person name="Arachchi H.M."/>
            <person name="Berlin A."/>
            <person name="Brown A."/>
            <person name="Chapman S.B."/>
            <person name="Chen Z."/>
            <person name="Dunbar C."/>
            <person name="Freedman E."/>
            <person name="Gearin G."/>
            <person name="Gellesch M."/>
            <person name="Goldberg J."/>
            <person name="Griggs A."/>
            <person name="Gujja S."/>
            <person name="Heiman D."/>
            <person name="Howarth C."/>
            <person name="Larson L."/>
            <person name="Lui A."/>
            <person name="MacDonald P.J.P."/>
            <person name="Montmayeur A."/>
            <person name="Murphy C."/>
            <person name="Neiman D."/>
            <person name="Pearson M."/>
            <person name="Priest M."/>
            <person name="Roberts A."/>
            <person name="Saif S."/>
            <person name="Shea T."/>
            <person name="Shenoy N."/>
            <person name="Sisk P."/>
            <person name="Stolte C."/>
            <person name="Sykes S."/>
            <person name="Wortman J."/>
            <person name="Nusbaum C."/>
            <person name="Birren B."/>
        </authorList>
    </citation>
    <scope>NUCLEOTIDE SEQUENCE [LARGE SCALE GENOMIC DNA]</scope>
    <source>
        <strain evidence="3 4">WAL-18680</strain>
    </source>
</reference>
<dbReference type="CDD" id="cd16935">
    <property type="entry name" value="HATPase_AgrC-ComD-like"/>
    <property type="match status" value="1"/>
</dbReference>
<feature type="transmembrane region" description="Helical" evidence="1">
    <location>
        <begin position="166"/>
        <end position="183"/>
    </location>
</feature>
<keyword evidence="1" id="KW-1133">Transmembrane helix</keyword>
<dbReference type="Gene3D" id="3.30.565.10">
    <property type="entry name" value="Histidine kinase-like ATPase, C-terminal domain"/>
    <property type="match status" value="1"/>
</dbReference>
<evidence type="ECO:0000313" key="4">
    <source>
        <dbReference type="Proteomes" id="UP000005384"/>
    </source>
</evidence>
<feature type="transmembrane region" description="Helical" evidence="1">
    <location>
        <begin position="36"/>
        <end position="55"/>
    </location>
</feature>
<dbReference type="PANTHER" id="PTHR40448:SF1">
    <property type="entry name" value="TWO-COMPONENT SENSOR HISTIDINE KINASE"/>
    <property type="match status" value="1"/>
</dbReference>
<sequence length="436" mass="50055">MNITNLIDTPRICTALAEWAACVTYIMILRRKWSGWKLYGVLGGMLAWFLLYQHLAGMAPLFLWIPGMLGAIFCMYLSIYFTCDVSRQDAGFCCVRAFVLAELAASLQWQLNVWMVIHFQLQSLILAAVIMLLVYLLLFAGYWFLEREHIPRDENLNITNKELSGAIIIALTAFIISNLSFVMPDTPFSSATSSILYVRTLVDFGGLVMLVTQLEKREELRMRGENQLMNVMLQRQYDQYRMSIDNIELLRREFHDLKHYMIAIRAEEDPKKRDQYLEEMEQAITAQEALTNTGNRVLDVVLTTKSTYCSQKQITFTCMADGSLISFMHVKDICSIFGNALDNAIECVSQFDDPEKRLVTMSMFRKNQFLMIQFENYTDTTLKLGSNHLPRTTKDNTQYHGYGLKSIQAAAQKYGGSMTLQSKDNWFTLSVLIPVE</sequence>
<evidence type="ECO:0000313" key="3">
    <source>
        <dbReference type="EMBL" id="EHI58512.1"/>
    </source>
</evidence>
<dbReference type="InterPro" id="IPR036890">
    <property type="entry name" value="HATPase_C_sf"/>
</dbReference>
<dbReference type="OrthoDB" id="1634477at2"/>
<dbReference type="Pfam" id="PF14501">
    <property type="entry name" value="HATPase_c_5"/>
    <property type="match status" value="1"/>
</dbReference>
<protein>
    <recommendedName>
        <fullName evidence="2">Sensor histidine kinase NatK-like C-terminal domain-containing protein</fullName>
    </recommendedName>
</protein>
<proteinExistence type="predicted"/>
<gene>
    <name evidence="3" type="ORF">HMPREF9473_03471</name>
</gene>
<dbReference type="SUPFAM" id="SSF55874">
    <property type="entry name" value="ATPase domain of HSP90 chaperone/DNA topoisomerase II/histidine kinase"/>
    <property type="match status" value="1"/>
</dbReference>
<keyword evidence="1" id="KW-0812">Transmembrane</keyword>
<dbReference type="HOGENOM" id="CLU_020211_0_0_9"/>
<feature type="transmembrane region" description="Helical" evidence="1">
    <location>
        <begin position="61"/>
        <end position="81"/>
    </location>
</feature>
<dbReference type="Proteomes" id="UP000005384">
    <property type="component" value="Unassembled WGS sequence"/>
</dbReference>
<evidence type="ECO:0000256" key="1">
    <source>
        <dbReference type="SAM" id="Phobius"/>
    </source>
</evidence>
<keyword evidence="4" id="KW-1185">Reference proteome</keyword>
<feature type="domain" description="Sensor histidine kinase NatK-like C-terminal" evidence="2">
    <location>
        <begin position="328"/>
        <end position="434"/>
    </location>
</feature>
<keyword evidence="1" id="KW-0472">Membrane</keyword>
<dbReference type="GO" id="GO:0042802">
    <property type="term" value="F:identical protein binding"/>
    <property type="evidence" value="ECO:0007669"/>
    <property type="project" value="TreeGrafter"/>
</dbReference>
<organism evidence="3 4">
    <name type="scientific">Hungatella hathewayi WAL-18680</name>
    <dbReference type="NCBI Taxonomy" id="742737"/>
    <lineage>
        <taxon>Bacteria</taxon>
        <taxon>Bacillati</taxon>
        <taxon>Bacillota</taxon>
        <taxon>Clostridia</taxon>
        <taxon>Lachnospirales</taxon>
        <taxon>Lachnospiraceae</taxon>
        <taxon>Hungatella</taxon>
    </lineage>
</organism>
<accession>G5IIZ8</accession>
<evidence type="ECO:0000259" key="2">
    <source>
        <dbReference type="Pfam" id="PF14501"/>
    </source>
</evidence>
<dbReference type="PATRIC" id="fig|742737.3.peg.3450"/>
<dbReference type="RefSeq" id="WP_006781461.1">
    <property type="nucleotide sequence ID" value="NZ_CP040506.1"/>
</dbReference>
<name>G5IIZ8_9FIRM</name>
<dbReference type="PANTHER" id="PTHR40448">
    <property type="entry name" value="TWO-COMPONENT SENSOR HISTIDINE KINASE"/>
    <property type="match status" value="1"/>
</dbReference>
<dbReference type="AlphaFoldDB" id="G5IIZ8"/>
<dbReference type="InterPro" id="IPR032834">
    <property type="entry name" value="NatK-like_C"/>
</dbReference>
<comment type="caution">
    <text evidence="3">The sequence shown here is derived from an EMBL/GenBank/DDBJ whole genome shotgun (WGS) entry which is preliminary data.</text>
</comment>
<feature type="transmembrane region" description="Helical" evidence="1">
    <location>
        <begin position="123"/>
        <end position="145"/>
    </location>
</feature>
<feature type="transmembrane region" description="Helical" evidence="1">
    <location>
        <begin position="195"/>
        <end position="214"/>
    </location>
</feature>